<evidence type="ECO:0000313" key="5">
    <source>
        <dbReference type="Proteomes" id="UP000823922"/>
    </source>
</evidence>
<reference evidence="4" key="1">
    <citation type="journal article" date="2021" name="PeerJ">
        <title>Extensive microbial diversity within the chicken gut microbiome revealed by metagenomics and culture.</title>
        <authorList>
            <person name="Gilroy R."/>
            <person name="Ravi A."/>
            <person name="Getino M."/>
            <person name="Pursley I."/>
            <person name="Horton D.L."/>
            <person name="Alikhan N.F."/>
            <person name="Baker D."/>
            <person name="Gharbi K."/>
            <person name="Hall N."/>
            <person name="Watson M."/>
            <person name="Adriaenssens E.M."/>
            <person name="Foster-Nyarko E."/>
            <person name="Jarju S."/>
            <person name="Secka A."/>
            <person name="Antonio M."/>
            <person name="Oren A."/>
            <person name="Chaudhuri R.R."/>
            <person name="La Ragione R."/>
            <person name="Hildebrand F."/>
            <person name="Pallen M.J."/>
        </authorList>
    </citation>
    <scope>NUCLEOTIDE SEQUENCE</scope>
    <source>
        <strain evidence="4">ChiBcec1-1630</strain>
    </source>
</reference>
<dbReference type="InterPro" id="IPR036452">
    <property type="entry name" value="Ribo_hydro-like"/>
</dbReference>
<sequence length="321" mass="36157">MRYTRADGYGKEKGKMRETDALLLERLKRPEGKIDVALDTDTYNEIDDQFALAYLLSSPEKMNVKAIYAAPFHNEKSDGPADGMEKSFQEIHRILGLVGREELKERVFRGARSYLADETQPVISPAAEHLAGLAMRYTPQKPLYVAALGAITNVASAMLLQPEIRDRIVLVWLGGNAHWWPDNREFNLMQDVAAARVVFGSGAALVQLPCMGVVSGFAVSGAELERFLRGKNAVCDYLTELAVREGEAGSPYRCWTRTIWDVTVIGWLANGGFMRDVLTAAPIPQYDHHYSFNPENHLIRYVYHIERDRLFEDLFRKLSGC</sequence>
<dbReference type="AlphaFoldDB" id="A0A9D2QIB0"/>
<evidence type="ECO:0000259" key="3">
    <source>
        <dbReference type="Pfam" id="PF01156"/>
    </source>
</evidence>
<name>A0A9D2QIB0_9FIRM</name>
<comment type="caution">
    <text evidence="4">The sequence shown here is derived from an EMBL/GenBank/DDBJ whole genome shotgun (WGS) entry which is preliminary data.</text>
</comment>
<dbReference type="GO" id="GO:0006152">
    <property type="term" value="P:purine nucleoside catabolic process"/>
    <property type="evidence" value="ECO:0007669"/>
    <property type="project" value="TreeGrafter"/>
</dbReference>
<dbReference type="PANTHER" id="PTHR12304:SF4">
    <property type="entry name" value="URIDINE NUCLEOSIDASE"/>
    <property type="match status" value="1"/>
</dbReference>
<dbReference type="InterPro" id="IPR001910">
    <property type="entry name" value="Inosine/uridine_hydrolase_dom"/>
</dbReference>
<dbReference type="InterPro" id="IPR023186">
    <property type="entry name" value="IUNH"/>
</dbReference>
<evidence type="ECO:0000256" key="1">
    <source>
        <dbReference type="ARBA" id="ARBA00022801"/>
    </source>
</evidence>
<proteinExistence type="predicted"/>
<dbReference type="Pfam" id="PF01156">
    <property type="entry name" value="IU_nuc_hydro"/>
    <property type="match status" value="1"/>
</dbReference>
<feature type="domain" description="Inosine/uridine-preferring nucleoside hydrolase" evidence="3">
    <location>
        <begin position="36"/>
        <end position="235"/>
    </location>
</feature>
<dbReference type="SUPFAM" id="SSF53590">
    <property type="entry name" value="Nucleoside hydrolase"/>
    <property type="match status" value="1"/>
</dbReference>
<dbReference type="GO" id="GO:0008477">
    <property type="term" value="F:purine nucleosidase activity"/>
    <property type="evidence" value="ECO:0007669"/>
    <property type="project" value="TreeGrafter"/>
</dbReference>
<reference evidence="4" key="2">
    <citation type="submission" date="2021-04" db="EMBL/GenBank/DDBJ databases">
        <authorList>
            <person name="Gilroy R."/>
        </authorList>
    </citation>
    <scope>NUCLEOTIDE SEQUENCE</scope>
    <source>
        <strain evidence="4">ChiBcec1-1630</strain>
    </source>
</reference>
<evidence type="ECO:0000256" key="2">
    <source>
        <dbReference type="ARBA" id="ARBA00023295"/>
    </source>
</evidence>
<protein>
    <submittedName>
        <fullName evidence="4">Nucleoside hydrolase</fullName>
    </submittedName>
</protein>
<keyword evidence="1 4" id="KW-0378">Hydrolase</keyword>
<dbReference type="GO" id="GO:0005829">
    <property type="term" value="C:cytosol"/>
    <property type="evidence" value="ECO:0007669"/>
    <property type="project" value="TreeGrafter"/>
</dbReference>
<dbReference type="Gene3D" id="3.90.245.10">
    <property type="entry name" value="Ribonucleoside hydrolase-like"/>
    <property type="match status" value="1"/>
</dbReference>
<keyword evidence="2" id="KW-0326">Glycosidase</keyword>
<dbReference type="EMBL" id="DWVS01000026">
    <property type="protein sequence ID" value="HJC86603.1"/>
    <property type="molecule type" value="Genomic_DNA"/>
</dbReference>
<dbReference type="PANTHER" id="PTHR12304">
    <property type="entry name" value="INOSINE-URIDINE PREFERRING NUCLEOSIDE HYDROLASE"/>
    <property type="match status" value="1"/>
</dbReference>
<evidence type="ECO:0000313" key="4">
    <source>
        <dbReference type="EMBL" id="HJC86603.1"/>
    </source>
</evidence>
<accession>A0A9D2QIB0</accession>
<organism evidence="4 5">
    <name type="scientific">Candidatus Eisenbergiella intestinigallinarum</name>
    <dbReference type="NCBI Taxonomy" id="2838549"/>
    <lineage>
        <taxon>Bacteria</taxon>
        <taxon>Bacillati</taxon>
        <taxon>Bacillota</taxon>
        <taxon>Clostridia</taxon>
        <taxon>Lachnospirales</taxon>
        <taxon>Lachnospiraceae</taxon>
        <taxon>Eisenbergiella</taxon>
    </lineage>
</organism>
<dbReference type="Proteomes" id="UP000823922">
    <property type="component" value="Unassembled WGS sequence"/>
</dbReference>
<gene>
    <name evidence="4" type="ORF">H9926_01115</name>
</gene>